<gene>
    <name evidence="6" type="ORF">KP79_PYT06279</name>
</gene>
<dbReference type="GO" id="GO:0035091">
    <property type="term" value="F:phosphatidylinositol binding"/>
    <property type="evidence" value="ECO:0007669"/>
    <property type="project" value="InterPro"/>
</dbReference>
<dbReference type="PROSITE" id="PS50195">
    <property type="entry name" value="PX"/>
    <property type="match status" value="1"/>
</dbReference>
<keyword evidence="3" id="KW-0812">Transmembrane</keyword>
<dbReference type="SMART" id="SM00312">
    <property type="entry name" value="PX"/>
    <property type="match status" value="1"/>
</dbReference>
<dbReference type="PANTHER" id="PTHR22775">
    <property type="entry name" value="SORTING NEXIN"/>
    <property type="match status" value="1"/>
</dbReference>
<dbReference type="InterPro" id="IPR036871">
    <property type="entry name" value="PX_dom_sf"/>
</dbReference>
<dbReference type="InterPro" id="IPR001683">
    <property type="entry name" value="PX_dom"/>
</dbReference>
<dbReference type="SUPFAM" id="SSF64268">
    <property type="entry name" value="PX domain"/>
    <property type="match status" value="1"/>
</dbReference>
<dbReference type="InterPro" id="IPR003114">
    <property type="entry name" value="Phox_assoc"/>
</dbReference>
<feature type="compositionally biased region" description="Polar residues" evidence="2">
    <location>
        <begin position="454"/>
        <end position="474"/>
    </location>
</feature>
<feature type="compositionally biased region" description="Basic and acidic residues" evidence="2">
    <location>
        <begin position="438"/>
        <end position="448"/>
    </location>
</feature>
<feature type="compositionally biased region" description="Polar residues" evidence="2">
    <location>
        <begin position="417"/>
        <end position="437"/>
    </location>
</feature>
<dbReference type="Gene3D" id="3.30.1520.10">
    <property type="entry name" value="Phox-like domain"/>
    <property type="match status" value="1"/>
</dbReference>
<dbReference type="AlphaFoldDB" id="A0A210Q9S2"/>
<evidence type="ECO:0000259" key="5">
    <source>
        <dbReference type="PROSITE" id="PS51207"/>
    </source>
</evidence>
<evidence type="ECO:0000313" key="7">
    <source>
        <dbReference type="Proteomes" id="UP000242188"/>
    </source>
</evidence>
<name>A0A210Q9S2_MIZYE</name>
<reference evidence="6 7" key="1">
    <citation type="journal article" date="2017" name="Nat. Ecol. Evol.">
        <title>Scallop genome provides insights into evolution of bilaterian karyotype and development.</title>
        <authorList>
            <person name="Wang S."/>
            <person name="Zhang J."/>
            <person name="Jiao W."/>
            <person name="Li J."/>
            <person name="Xun X."/>
            <person name="Sun Y."/>
            <person name="Guo X."/>
            <person name="Huan P."/>
            <person name="Dong B."/>
            <person name="Zhang L."/>
            <person name="Hu X."/>
            <person name="Sun X."/>
            <person name="Wang J."/>
            <person name="Zhao C."/>
            <person name="Wang Y."/>
            <person name="Wang D."/>
            <person name="Huang X."/>
            <person name="Wang R."/>
            <person name="Lv J."/>
            <person name="Li Y."/>
            <person name="Zhang Z."/>
            <person name="Liu B."/>
            <person name="Lu W."/>
            <person name="Hui Y."/>
            <person name="Liang J."/>
            <person name="Zhou Z."/>
            <person name="Hou R."/>
            <person name="Li X."/>
            <person name="Liu Y."/>
            <person name="Li H."/>
            <person name="Ning X."/>
            <person name="Lin Y."/>
            <person name="Zhao L."/>
            <person name="Xing Q."/>
            <person name="Dou J."/>
            <person name="Li Y."/>
            <person name="Mao J."/>
            <person name="Guo H."/>
            <person name="Dou H."/>
            <person name="Li T."/>
            <person name="Mu C."/>
            <person name="Jiang W."/>
            <person name="Fu Q."/>
            <person name="Fu X."/>
            <person name="Miao Y."/>
            <person name="Liu J."/>
            <person name="Yu Q."/>
            <person name="Li R."/>
            <person name="Liao H."/>
            <person name="Li X."/>
            <person name="Kong Y."/>
            <person name="Jiang Z."/>
            <person name="Chourrout D."/>
            <person name="Li R."/>
            <person name="Bao Z."/>
        </authorList>
    </citation>
    <scope>NUCLEOTIDE SEQUENCE [LARGE SCALE GENOMIC DNA]</scope>
    <source>
        <strain evidence="6 7">PY_sf001</strain>
    </source>
</reference>
<evidence type="ECO:0000256" key="3">
    <source>
        <dbReference type="SAM" id="Phobius"/>
    </source>
</evidence>
<feature type="transmembrane region" description="Helical" evidence="3">
    <location>
        <begin position="24"/>
        <end position="43"/>
    </location>
</feature>
<accession>A0A210Q9S2</accession>
<feature type="domain" description="PXA" evidence="5">
    <location>
        <begin position="184"/>
        <end position="378"/>
    </location>
</feature>
<dbReference type="OrthoDB" id="5582218at2759"/>
<dbReference type="SMART" id="SM00313">
    <property type="entry name" value="PXA"/>
    <property type="match status" value="1"/>
</dbReference>
<dbReference type="Pfam" id="PF08628">
    <property type="entry name" value="Nexin_C"/>
    <property type="match status" value="1"/>
</dbReference>
<keyword evidence="3" id="KW-1133">Transmembrane helix</keyword>
<dbReference type="PANTHER" id="PTHR22775:SF3">
    <property type="entry name" value="SORTING NEXIN-13"/>
    <property type="match status" value="1"/>
</dbReference>
<evidence type="ECO:0000256" key="1">
    <source>
        <dbReference type="ARBA" id="ARBA00010883"/>
    </source>
</evidence>
<evidence type="ECO:0000259" key="4">
    <source>
        <dbReference type="PROSITE" id="PS50195"/>
    </source>
</evidence>
<dbReference type="Pfam" id="PF00787">
    <property type="entry name" value="PX"/>
    <property type="match status" value="1"/>
</dbReference>
<feature type="region of interest" description="Disordered" evidence="2">
    <location>
        <begin position="926"/>
        <end position="949"/>
    </location>
</feature>
<evidence type="ECO:0000313" key="6">
    <source>
        <dbReference type="EMBL" id="OWF45493.1"/>
    </source>
</evidence>
<feature type="region of interest" description="Disordered" evidence="2">
    <location>
        <begin position="107"/>
        <end position="126"/>
    </location>
</feature>
<keyword evidence="3" id="KW-0472">Membrane</keyword>
<keyword evidence="7" id="KW-1185">Reference proteome</keyword>
<proteinExistence type="inferred from homology"/>
<organism evidence="6 7">
    <name type="scientific">Mizuhopecten yessoensis</name>
    <name type="common">Japanese scallop</name>
    <name type="synonym">Patinopecten yessoensis</name>
    <dbReference type="NCBI Taxonomy" id="6573"/>
    <lineage>
        <taxon>Eukaryota</taxon>
        <taxon>Metazoa</taxon>
        <taxon>Spiralia</taxon>
        <taxon>Lophotrochozoa</taxon>
        <taxon>Mollusca</taxon>
        <taxon>Bivalvia</taxon>
        <taxon>Autobranchia</taxon>
        <taxon>Pteriomorphia</taxon>
        <taxon>Pectinida</taxon>
        <taxon>Pectinoidea</taxon>
        <taxon>Pectinidae</taxon>
        <taxon>Mizuhopecten</taxon>
    </lineage>
</organism>
<protein>
    <submittedName>
        <fullName evidence="6">Sorting nexin-19</fullName>
    </submittedName>
</protein>
<comment type="caution">
    <text evidence="6">The sequence shown here is derived from an EMBL/GenBank/DDBJ whole genome shotgun (WGS) entry which is preliminary data.</text>
</comment>
<dbReference type="PROSITE" id="PS51207">
    <property type="entry name" value="PXA"/>
    <property type="match status" value="1"/>
</dbReference>
<evidence type="ECO:0000256" key="2">
    <source>
        <dbReference type="SAM" id="MobiDB-lite"/>
    </source>
</evidence>
<sequence>MDEKIVQTWGRIKDIYGYHNRFSSFQQIVIISLFVGFASIFYVRLLTVVFVYVLAVLASVVACHVLTSVQTNFSFGVSILLFVTKHEVLFKHIFRLVKLLKINYEPGSTSRSGQGPGPKETKGKADDEFHDAHEHDEDTVKNAELIMSIGKDAPMGSEEEVNRVPSYDHNMHEEDWTPREEIGTCKWTDEVRLFSCLVSKDFVGPWYSIFSSASDSVVEETHDIINTCFLELCKRFQNLDTYNLFADILQHYRQHLRMFQVARTLYKTQPRRRLSQRRLSSNQHLYASRRINSVEDAFEIKFSYHSAVWGVENEIIYFRSIVQILLSQLLSDHLHLCNTSYLLFVEIFTCNIFLPVIELLSDSDFLYECIINILSDEKVSCFVNDNEISESLLDRNLESAKVAAYQNAVQEDVEISISDQQKNTDVQDQNRYSSSEQHLPENRSHRSDIIVMRRSSSASSRHDLQNFQCGTDISNQRKDQLDEYGEERSMLSVGNGDHGNSLYCDKGQSTLARSCPSDLGIVSVSGISDSEDFSAESSATDDEDMPSKVHIYLDSEEIEVEKLEPLELPSMLFVDVAITDTETRQEMRSSTQYTLYHIQYEALYSTESNSVEIRTRSVKRRFREFVNLQARLEDNEAYRKSLKDVKGPRRWLSLPFGNMDKRSVESRRKSLETFLKSLIQKLDICNGFELKEFLAYEGDGHIAFVRKAPEISVPRIDKMFVKTMSDVFDKIGELSNKAQEVLPKLPGKKDNVSEDEEKPVKDLDLINVDFSESKVSNFHGKLNHYMRKHGDTDCPDIEIPTTPVYEDHTKLDGVEGTKAVKGIAMPTADLITTKAVAMPTADLIISDVSEQLNHESPTTSSPDSSVCEVTEEMEITTGGYSSPDEEIVSSPGVETPTLSLKDKLIIADVQTDTKHTVTDSLNCVDEKVDPSTESNPASGEGFTDGHPSKTDCTDEIALAEAVIDLAIQALQSRDCWVTRDRVVSLTKHLAGTALHRFLMMELDTLTSEKMCVFYIRKLRETLWPNGQLSMEGRMVKTDKQKAATKEQARRCLAEFFPDILKQLVGSEDYQFSMDEIIESMEHQKLNRNFMCTLLDHLIEKLFPETSLTEYQENLLK</sequence>
<feature type="domain" description="PX" evidence="4">
    <location>
        <begin position="574"/>
        <end position="701"/>
    </location>
</feature>
<dbReference type="Pfam" id="PF02194">
    <property type="entry name" value="PXA"/>
    <property type="match status" value="1"/>
</dbReference>
<feature type="region of interest" description="Disordered" evidence="2">
    <location>
        <begin position="417"/>
        <end position="476"/>
    </location>
</feature>
<comment type="similarity">
    <text evidence="1">Belongs to the sorting nexin family.</text>
</comment>
<feature type="transmembrane region" description="Helical" evidence="3">
    <location>
        <begin position="50"/>
        <end position="69"/>
    </location>
</feature>
<dbReference type="InterPro" id="IPR013937">
    <property type="entry name" value="Sorting_nexin_C"/>
</dbReference>
<dbReference type="EMBL" id="NEDP02004497">
    <property type="protein sequence ID" value="OWF45493.1"/>
    <property type="molecule type" value="Genomic_DNA"/>
</dbReference>
<dbReference type="Proteomes" id="UP000242188">
    <property type="component" value="Unassembled WGS sequence"/>
</dbReference>